<dbReference type="PATRIC" id="fig|1095748.3.peg.2447"/>
<comment type="caution">
    <text evidence="1">The sequence shown here is derived from an EMBL/GenBank/DDBJ whole genome shotgun (WGS) entry which is preliminary data.</text>
</comment>
<proteinExistence type="predicted"/>
<protein>
    <submittedName>
        <fullName evidence="1">Uncharacterized protein</fullName>
    </submittedName>
</protein>
<dbReference type="Proteomes" id="UP000004473">
    <property type="component" value="Unassembled WGS sequence"/>
</dbReference>
<dbReference type="EMBL" id="AJMT01000191">
    <property type="protein sequence ID" value="EIG24734.1"/>
    <property type="molecule type" value="Genomic_DNA"/>
</dbReference>
<name>I2NFX3_NEISI</name>
<dbReference type="AlphaFoldDB" id="I2NFX3"/>
<accession>I2NFX3</accession>
<organism evidence="1 2">
    <name type="scientific">Neisseria sicca VK64</name>
    <dbReference type="NCBI Taxonomy" id="1095748"/>
    <lineage>
        <taxon>Bacteria</taxon>
        <taxon>Pseudomonadati</taxon>
        <taxon>Pseudomonadota</taxon>
        <taxon>Betaproteobacteria</taxon>
        <taxon>Neisseriales</taxon>
        <taxon>Neisseriaceae</taxon>
        <taxon>Neisseria</taxon>
    </lineage>
</organism>
<evidence type="ECO:0000313" key="1">
    <source>
        <dbReference type="EMBL" id="EIG24734.1"/>
    </source>
</evidence>
<gene>
    <name evidence="1" type="ORF">HMPREF1051_1336</name>
</gene>
<sequence length="38" mass="4459">MLQNNIVRQGRLKTKVGMAMEHHADCPFYPWFQAEACH</sequence>
<evidence type="ECO:0000313" key="2">
    <source>
        <dbReference type="Proteomes" id="UP000004473"/>
    </source>
</evidence>
<reference evidence="1 2" key="1">
    <citation type="submission" date="2012-04" db="EMBL/GenBank/DDBJ databases">
        <authorList>
            <person name="Harkins D.M."/>
            <person name="Madupu R."/>
            <person name="Durkin A.S."/>
            <person name="Torralba M."/>
            <person name="Methe B."/>
            <person name="Sutton G.G."/>
            <person name="Nelson K.E."/>
        </authorList>
    </citation>
    <scope>NUCLEOTIDE SEQUENCE [LARGE SCALE GENOMIC DNA]</scope>
    <source>
        <strain evidence="1 2">VK64</strain>
    </source>
</reference>